<dbReference type="InParanoid" id="A0A0H2S380"/>
<reference evidence="8 9" key="1">
    <citation type="submission" date="2015-04" db="EMBL/GenBank/DDBJ databases">
        <title>Complete genome sequence of Schizopora paradoxa KUC8140, a cosmopolitan wood degrader in East Asia.</title>
        <authorList>
            <consortium name="DOE Joint Genome Institute"/>
            <person name="Min B."/>
            <person name="Park H."/>
            <person name="Jang Y."/>
            <person name="Kim J.-J."/>
            <person name="Kim K.H."/>
            <person name="Pangilinan J."/>
            <person name="Lipzen A."/>
            <person name="Riley R."/>
            <person name="Grigoriev I.V."/>
            <person name="Spatafora J.W."/>
            <person name="Choi I.-G."/>
        </authorList>
    </citation>
    <scope>NUCLEOTIDE SEQUENCE [LARGE SCALE GENOMIC DNA]</scope>
    <source>
        <strain evidence="8 9">KUC8140</strain>
    </source>
</reference>
<dbReference type="EMBL" id="KQ085891">
    <property type="protein sequence ID" value="KLO18780.1"/>
    <property type="molecule type" value="Genomic_DNA"/>
</dbReference>
<dbReference type="FunCoup" id="A0A0H2S380">
    <property type="interactions" value="53"/>
</dbReference>
<evidence type="ECO:0000313" key="8">
    <source>
        <dbReference type="EMBL" id="KLO18780.1"/>
    </source>
</evidence>
<sequence>MILVAAFVFCYYTVWAMLLPFLDKTSPIHDYFPPREWAVRLPAFIFVVGVGSIGSFIGMTIRAENQKKVLKARQRAA</sequence>
<dbReference type="STRING" id="27342.A0A0H2S380"/>
<comment type="caution">
    <text evidence="7">Lacks conserved residue(s) required for the propagation of feature annotation.</text>
</comment>
<organism evidence="8 9">
    <name type="scientific">Schizopora paradoxa</name>
    <dbReference type="NCBI Taxonomy" id="27342"/>
    <lineage>
        <taxon>Eukaryota</taxon>
        <taxon>Fungi</taxon>
        <taxon>Dikarya</taxon>
        <taxon>Basidiomycota</taxon>
        <taxon>Agaricomycotina</taxon>
        <taxon>Agaricomycetes</taxon>
        <taxon>Hymenochaetales</taxon>
        <taxon>Schizoporaceae</taxon>
        <taxon>Schizopora</taxon>
    </lineage>
</organism>
<dbReference type="GO" id="GO:0033185">
    <property type="term" value="C:dolichol-phosphate-mannose synthase complex"/>
    <property type="evidence" value="ECO:0007669"/>
    <property type="project" value="TreeGrafter"/>
</dbReference>
<dbReference type="GO" id="GO:0180047">
    <property type="term" value="P:dolichol phosphate mannose biosynthetic process"/>
    <property type="evidence" value="ECO:0007669"/>
    <property type="project" value="InterPro"/>
</dbReference>
<dbReference type="GO" id="GO:0005789">
    <property type="term" value="C:endoplasmic reticulum membrane"/>
    <property type="evidence" value="ECO:0007669"/>
    <property type="project" value="UniProtKB-SubCell"/>
</dbReference>
<dbReference type="AlphaFoldDB" id="A0A0H2S380"/>
<dbReference type="Pfam" id="PF07297">
    <property type="entry name" value="DPM2"/>
    <property type="match status" value="1"/>
</dbReference>
<comment type="subcellular location">
    <subcellularLocation>
        <location evidence="1 7">Endoplasmic reticulum membrane</location>
        <topology evidence="1 7">Multi-pass membrane protein</topology>
    </subcellularLocation>
</comment>
<feature type="transmembrane region" description="Helical" evidence="7">
    <location>
        <begin position="40"/>
        <end position="61"/>
    </location>
</feature>
<protein>
    <recommendedName>
        <fullName evidence="7">Dolichol phosphate-mannose biosynthesis regulatory protein</fullName>
    </recommendedName>
</protein>
<dbReference type="GO" id="GO:0030234">
    <property type="term" value="F:enzyme regulator activity"/>
    <property type="evidence" value="ECO:0007669"/>
    <property type="project" value="UniProtKB-UniRule"/>
</dbReference>
<dbReference type="PANTHER" id="PTHR15039:SF11">
    <property type="entry name" value="DOLICHOL PHOSPHATE-MANNOSE BIOSYNTHESIS REGULATORY PROTEIN"/>
    <property type="match status" value="1"/>
</dbReference>
<dbReference type="GO" id="GO:0006506">
    <property type="term" value="P:GPI anchor biosynthetic process"/>
    <property type="evidence" value="ECO:0007669"/>
    <property type="project" value="TreeGrafter"/>
</dbReference>
<comment type="subunit">
    <text evidence="7">Component of the dolichol-phosphate mannose (DPM) synthase complex.</text>
</comment>
<keyword evidence="6 7" id="KW-0472">Membrane</keyword>
<gene>
    <name evidence="8" type="ORF">SCHPADRAFT_819264</name>
</gene>
<evidence type="ECO:0000256" key="3">
    <source>
        <dbReference type="ARBA" id="ARBA00022692"/>
    </source>
</evidence>
<dbReference type="PANTHER" id="PTHR15039">
    <property type="entry name" value="DOLICHOL PHOSPHATE-MANNOSE BIOSYNTHESIS REGULATORY PROTEIN"/>
    <property type="match status" value="1"/>
</dbReference>
<evidence type="ECO:0000256" key="4">
    <source>
        <dbReference type="ARBA" id="ARBA00022824"/>
    </source>
</evidence>
<comment type="pathway">
    <text evidence="7">Protein modification; protein glycosylation.</text>
</comment>
<keyword evidence="9" id="KW-1185">Reference proteome</keyword>
<name>A0A0H2S380_9AGAM</name>
<dbReference type="InterPro" id="IPR009914">
    <property type="entry name" value="DPM2"/>
</dbReference>
<evidence type="ECO:0000256" key="2">
    <source>
        <dbReference type="ARBA" id="ARBA00005478"/>
    </source>
</evidence>
<evidence type="ECO:0000313" key="9">
    <source>
        <dbReference type="Proteomes" id="UP000053477"/>
    </source>
</evidence>
<comment type="similarity">
    <text evidence="2 7">Belongs to the DPM2 family.</text>
</comment>
<evidence type="ECO:0000256" key="6">
    <source>
        <dbReference type="ARBA" id="ARBA00023136"/>
    </source>
</evidence>
<comment type="function">
    <text evidence="7">Regulatory subunit of the dolichol-phosphate mannose (DPM) synthase complex; essential for the ER localization.</text>
</comment>
<dbReference type="UniPathway" id="UPA00378"/>
<accession>A0A0H2S380</accession>
<evidence type="ECO:0000256" key="7">
    <source>
        <dbReference type="RuleBase" id="RU365084"/>
    </source>
</evidence>
<keyword evidence="5 7" id="KW-1133">Transmembrane helix</keyword>
<evidence type="ECO:0000256" key="1">
    <source>
        <dbReference type="ARBA" id="ARBA00004477"/>
    </source>
</evidence>
<proteinExistence type="inferred from homology"/>
<evidence type="ECO:0000256" key="5">
    <source>
        <dbReference type="ARBA" id="ARBA00022989"/>
    </source>
</evidence>
<dbReference type="Proteomes" id="UP000053477">
    <property type="component" value="Unassembled WGS sequence"/>
</dbReference>
<dbReference type="OrthoDB" id="311279at2759"/>
<keyword evidence="3 7" id="KW-0812">Transmembrane</keyword>
<keyword evidence="4 7" id="KW-0256">Endoplasmic reticulum</keyword>